<evidence type="ECO:0000313" key="1">
    <source>
        <dbReference type="EMBL" id="MBD1549600.1"/>
    </source>
</evidence>
<dbReference type="EMBL" id="JABFCZ010000045">
    <property type="protein sequence ID" value="MBD1549600.1"/>
    <property type="molecule type" value="Genomic_DNA"/>
</dbReference>
<dbReference type="Gene3D" id="1.10.10.10">
    <property type="entry name" value="Winged helix-like DNA-binding domain superfamily/Winged helix DNA-binding domain"/>
    <property type="match status" value="1"/>
</dbReference>
<protein>
    <submittedName>
        <fullName evidence="1">Uncharacterized protein</fullName>
    </submittedName>
</protein>
<reference evidence="1" key="1">
    <citation type="submission" date="2020-05" db="EMBL/GenBank/DDBJ databases">
        <title>Identification of trans-AT polyketide cluster in two marine bacteria, producers of a novel glutaramide-containing polyketide sesbanimide D and analogs.</title>
        <authorList>
            <person name="Kacar D."/>
            <person name="Rodriguez P."/>
            <person name="Canedo L."/>
            <person name="Gonzalez E."/>
            <person name="Galan B."/>
            <person name="De La Calle F."/>
            <person name="Garcia J.L."/>
        </authorList>
    </citation>
    <scope>NUCLEOTIDE SEQUENCE</scope>
    <source>
        <strain evidence="1">PHM038</strain>
    </source>
</reference>
<accession>A0A926P3P7</accession>
<dbReference type="Proteomes" id="UP000598467">
    <property type="component" value="Unassembled WGS sequence"/>
</dbReference>
<name>A0A926P3P7_9HYPH</name>
<gene>
    <name evidence="1" type="ORF">HK439_25375</name>
</gene>
<proteinExistence type="predicted"/>
<dbReference type="AlphaFoldDB" id="A0A926P3P7"/>
<sequence length="264" mass="29366">MTPVEVRILEALSAFRFLTVEQMQRLNVGQDRKHLGERLRALAGQGLIGVLAWGVYPGLGRLPRMYHLKAKGAQTLAAFLRIDVAEVPFVPGAPKFEMDHLHRRSTVDCHIALTLWAAQSGRKIEGFQAYYFQKPLRLRLNGTQTLAPDAVFDLSRADGSPVLTVLEVCMDRSGTDRSRIIRQMESHRIAMESGALAEALGIKRGNRLMAVFENRASLEAVRDRLRVQTAFSGFTKLFLFADLDAVRNDFGSAWEDLSGAAVSL</sequence>
<evidence type="ECO:0000313" key="2">
    <source>
        <dbReference type="Proteomes" id="UP000598467"/>
    </source>
</evidence>
<organism evidence="1 2">
    <name type="scientific">Roseibium aggregatum</name>
    <dbReference type="NCBI Taxonomy" id="187304"/>
    <lineage>
        <taxon>Bacteria</taxon>
        <taxon>Pseudomonadati</taxon>
        <taxon>Pseudomonadota</taxon>
        <taxon>Alphaproteobacteria</taxon>
        <taxon>Hyphomicrobiales</taxon>
        <taxon>Stappiaceae</taxon>
        <taxon>Roseibium</taxon>
    </lineage>
</organism>
<comment type="caution">
    <text evidence="1">The sequence shown here is derived from an EMBL/GenBank/DDBJ whole genome shotgun (WGS) entry which is preliminary data.</text>
</comment>
<dbReference type="InterPro" id="IPR036388">
    <property type="entry name" value="WH-like_DNA-bd_sf"/>
</dbReference>
<dbReference type="RefSeq" id="WP_190294292.1">
    <property type="nucleotide sequence ID" value="NZ_JABFCZ010000045.1"/>
</dbReference>